<reference evidence="2 3" key="1">
    <citation type="journal article" date="2019" name="Sci. Rep.">
        <title>Orb-weaving spider Araneus ventricosus genome elucidates the spidroin gene catalogue.</title>
        <authorList>
            <person name="Kono N."/>
            <person name="Nakamura H."/>
            <person name="Ohtoshi R."/>
            <person name="Moran D.A.P."/>
            <person name="Shinohara A."/>
            <person name="Yoshida Y."/>
            <person name="Fujiwara M."/>
            <person name="Mori M."/>
            <person name="Tomita M."/>
            <person name="Arakawa K."/>
        </authorList>
    </citation>
    <scope>NUCLEOTIDE SEQUENCE [LARGE SCALE GENOMIC DNA]</scope>
</reference>
<organism evidence="2 3">
    <name type="scientific">Araneus ventricosus</name>
    <name type="common">Orbweaver spider</name>
    <name type="synonym">Epeira ventricosa</name>
    <dbReference type="NCBI Taxonomy" id="182803"/>
    <lineage>
        <taxon>Eukaryota</taxon>
        <taxon>Metazoa</taxon>
        <taxon>Ecdysozoa</taxon>
        <taxon>Arthropoda</taxon>
        <taxon>Chelicerata</taxon>
        <taxon>Arachnida</taxon>
        <taxon>Araneae</taxon>
        <taxon>Araneomorphae</taxon>
        <taxon>Entelegynae</taxon>
        <taxon>Araneoidea</taxon>
        <taxon>Araneidae</taxon>
        <taxon>Araneus</taxon>
    </lineage>
</organism>
<sequence>MPLLRNVVLALTVFAACLFTLPKSTSGHHHKGRNNGLDTLLTAGVLAKVLQKNDGGHHHSHPIFIPIPYPVHKEHHHDDHHHHHGTHHMPHYQQLRHAGVPTIGGHPPFVGYQPVPMSQQVEYVQQSPFQGTDEVKVIIV</sequence>
<name>A0A4Y2P6X9_ARAVE</name>
<dbReference type="EMBL" id="BGPR01010562">
    <property type="protein sequence ID" value="GBN46813.1"/>
    <property type="molecule type" value="Genomic_DNA"/>
</dbReference>
<accession>A0A4Y2P6X9</accession>
<comment type="caution">
    <text evidence="2">The sequence shown here is derived from an EMBL/GenBank/DDBJ whole genome shotgun (WGS) entry which is preliminary data.</text>
</comment>
<dbReference type="AlphaFoldDB" id="A0A4Y2P6X9"/>
<feature type="signal peptide" evidence="1">
    <location>
        <begin position="1"/>
        <end position="27"/>
    </location>
</feature>
<keyword evidence="1" id="KW-0732">Signal</keyword>
<proteinExistence type="predicted"/>
<dbReference type="OrthoDB" id="6433449at2759"/>
<keyword evidence="3" id="KW-1185">Reference proteome</keyword>
<evidence type="ECO:0000313" key="2">
    <source>
        <dbReference type="EMBL" id="GBN46813.1"/>
    </source>
</evidence>
<dbReference type="PROSITE" id="PS51257">
    <property type="entry name" value="PROKAR_LIPOPROTEIN"/>
    <property type="match status" value="1"/>
</dbReference>
<evidence type="ECO:0000313" key="3">
    <source>
        <dbReference type="Proteomes" id="UP000499080"/>
    </source>
</evidence>
<protein>
    <submittedName>
        <fullName evidence="2">Uncharacterized protein</fullName>
    </submittedName>
</protein>
<gene>
    <name evidence="2" type="ORF">AVEN_98818_1</name>
</gene>
<dbReference type="Proteomes" id="UP000499080">
    <property type="component" value="Unassembled WGS sequence"/>
</dbReference>
<feature type="chain" id="PRO_5021391592" evidence="1">
    <location>
        <begin position="28"/>
        <end position="140"/>
    </location>
</feature>
<evidence type="ECO:0000256" key="1">
    <source>
        <dbReference type="SAM" id="SignalP"/>
    </source>
</evidence>